<sequence>MNCQLLTRTTCRAHSTQTSGTSWTGTRPFATRHITMEFTVPTTLTTQLLSYFNRPTFFCATALSQSGWRGCFTSRRG</sequence>
<reference evidence="1 2" key="1">
    <citation type="submission" date="2014-10" db="EMBL/GenBank/DDBJ databases">
        <title>Draft genome of the hookworm Ancylostoma caninum.</title>
        <authorList>
            <person name="Mitreva M."/>
        </authorList>
    </citation>
    <scope>NUCLEOTIDE SEQUENCE [LARGE SCALE GENOMIC DNA]</scope>
    <source>
        <strain evidence="1 2">Baltimore</strain>
    </source>
</reference>
<accession>A0A368FZK4</accession>
<protein>
    <submittedName>
        <fullName evidence="1">Uncharacterized protein</fullName>
    </submittedName>
</protein>
<evidence type="ECO:0000313" key="2">
    <source>
        <dbReference type="Proteomes" id="UP000252519"/>
    </source>
</evidence>
<evidence type="ECO:0000313" key="1">
    <source>
        <dbReference type="EMBL" id="RCN37643.1"/>
    </source>
</evidence>
<keyword evidence="2" id="KW-1185">Reference proteome</keyword>
<dbReference type="Proteomes" id="UP000252519">
    <property type="component" value="Unassembled WGS sequence"/>
</dbReference>
<name>A0A368FZK4_ANCCA</name>
<dbReference type="AlphaFoldDB" id="A0A368FZK4"/>
<dbReference type="EMBL" id="JOJR01000452">
    <property type="protein sequence ID" value="RCN37643.1"/>
    <property type="molecule type" value="Genomic_DNA"/>
</dbReference>
<organism evidence="1 2">
    <name type="scientific">Ancylostoma caninum</name>
    <name type="common">Dog hookworm</name>
    <dbReference type="NCBI Taxonomy" id="29170"/>
    <lineage>
        <taxon>Eukaryota</taxon>
        <taxon>Metazoa</taxon>
        <taxon>Ecdysozoa</taxon>
        <taxon>Nematoda</taxon>
        <taxon>Chromadorea</taxon>
        <taxon>Rhabditida</taxon>
        <taxon>Rhabditina</taxon>
        <taxon>Rhabditomorpha</taxon>
        <taxon>Strongyloidea</taxon>
        <taxon>Ancylostomatidae</taxon>
        <taxon>Ancylostomatinae</taxon>
        <taxon>Ancylostoma</taxon>
    </lineage>
</organism>
<gene>
    <name evidence="1" type="ORF">ANCCAN_16430</name>
</gene>
<comment type="caution">
    <text evidence="1">The sequence shown here is derived from an EMBL/GenBank/DDBJ whole genome shotgun (WGS) entry which is preliminary data.</text>
</comment>
<proteinExistence type="predicted"/>